<evidence type="ECO:0000313" key="1">
    <source>
        <dbReference type="EMBL" id="SVD72069.1"/>
    </source>
</evidence>
<reference evidence="1" key="1">
    <citation type="submission" date="2018-05" db="EMBL/GenBank/DDBJ databases">
        <authorList>
            <person name="Lanie J.A."/>
            <person name="Ng W.-L."/>
            <person name="Kazmierczak K.M."/>
            <person name="Andrzejewski T.M."/>
            <person name="Davidsen T.M."/>
            <person name="Wayne K.J."/>
            <person name="Tettelin H."/>
            <person name="Glass J.I."/>
            <person name="Rusch D."/>
            <person name="Podicherti R."/>
            <person name="Tsui H.-C.T."/>
            <person name="Winkler M.E."/>
        </authorList>
    </citation>
    <scope>NUCLEOTIDE SEQUENCE</scope>
</reference>
<dbReference type="SUPFAM" id="SSF102114">
    <property type="entry name" value="Radical SAM enzymes"/>
    <property type="match status" value="1"/>
</dbReference>
<sequence length="107" mass="11915">MLDVMEKKFTVDDVKRVQFACNEIGLYSPLHGFLIGMPGESIKTAMESGKLMGELAANMKVPLSLIWGHIDIFYTIPLVGTPLYEYGTQVGLLGKTVDDEEEYLKIT</sequence>
<feature type="non-terminal residue" evidence="1">
    <location>
        <position position="107"/>
    </location>
</feature>
<organism evidence="1">
    <name type="scientific">marine metagenome</name>
    <dbReference type="NCBI Taxonomy" id="408172"/>
    <lineage>
        <taxon>unclassified sequences</taxon>
        <taxon>metagenomes</taxon>
        <taxon>ecological metagenomes</taxon>
    </lineage>
</organism>
<name>A0A382XML7_9ZZZZ</name>
<accession>A0A382XML7</accession>
<dbReference type="AlphaFoldDB" id="A0A382XML7"/>
<dbReference type="EMBL" id="UINC01168834">
    <property type="protein sequence ID" value="SVD72069.1"/>
    <property type="molecule type" value="Genomic_DNA"/>
</dbReference>
<gene>
    <name evidence="1" type="ORF">METZ01_LOCUS424923</name>
</gene>
<proteinExistence type="predicted"/>
<protein>
    <submittedName>
        <fullName evidence="1">Uncharacterized protein</fullName>
    </submittedName>
</protein>
<dbReference type="InterPro" id="IPR058240">
    <property type="entry name" value="rSAM_sf"/>
</dbReference>